<proteinExistence type="predicted"/>
<name>A0A6J4M734_9BACT</name>
<evidence type="ECO:0008006" key="2">
    <source>
        <dbReference type="Google" id="ProtNLM"/>
    </source>
</evidence>
<gene>
    <name evidence="1" type="ORF">AVDCRST_MAG40-2905</name>
</gene>
<reference evidence="1" key="1">
    <citation type="submission" date="2020-02" db="EMBL/GenBank/DDBJ databases">
        <authorList>
            <person name="Meier V. D."/>
        </authorList>
    </citation>
    <scope>NUCLEOTIDE SEQUENCE</scope>
    <source>
        <strain evidence="1">AVDCRST_MAG40</strain>
    </source>
</reference>
<dbReference type="InterPro" id="IPR036812">
    <property type="entry name" value="NAD(P)_OxRdtase_dom_sf"/>
</dbReference>
<dbReference type="InterPro" id="IPR006311">
    <property type="entry name" value="TAT_signal"/>
</dbReference>
<evidence type="ECO:0000313" key="1">
    <source>
        <dbReference type="EMBL" id="CAA9351166.1"/>
    </source>
</evidence>
<protein>
    <recommendedName>
        <fullName evidence="2">NADP-dependent oxidoreductase domain-containing protein</fullName>
    </recommendedName>
</protein>
<organism evidence="1">
    <name type="scientific">uncultured Gemmatimonadaceae bacterium</name>
    <dbReference type="NCBI Taxonomy" id="246130"/>
    <lineage>
        <taxon>Bacteria</taxon>
        <taxon>Pseudomonadati</taxon>
        <taxon>Gemmatimonadota</taxon>
        <taxon>Gemmatimonadia</taxon>
        <taxon>Gemmatimonadales</taxon>
        <taxon>Gemmatimonadaceae</taxon>
        <taxon>environmental samples</taxon>
    </lineage>
</organism>
<sequence>MYDRDGQISRRDALRMALGVGAGLALRPLDLLAHEPGWDGLQAASLVTKPIPSTGERLPVIGIGTARRYDVATSGLFSTQRSAEAELAPLREVVRNFTRMGGKLIDTAPAYGNAEPVVGNLVAQ</sequence>
<dbReference type="Gene3D" id="3.20.20.100">
    <property type="entry name" value="NADP-dependent oxidoreductase domain"/>
    <property type="match status" value="1"/>
</dbReference>
<dbReference type="SUPFAM" id="SSF51430">
    <property type="entry name" value="NAD(P)-linked oxidoreductase"/>
    <property type="match status" value="1"/>
</dbReference>
<feature type="non-terminal residue" evidence="1">
    <location>
        <position position="124"/>
    </location>
</feature>
<accession>A0A6J4M734</accession>
<dbReference type="PROSITE" id="PS51318">
    <property type="entry name" value="TAT"/>
    <property type="match status" value="1"/>
</dbReference>
<dbReference type="EMBL" id="CADCTX010000800">
    <property type="protein sequence ID" value="CAA9351166.1"/>
    <property type="molecule type" value="Genomic_DNA"/>
</dbReference>
<dbReference type="AlphaFoldDB" id="A0A6J4M734"/>